<keyword evidence="2" id="KW-0175">Coiled coil</keyword>
<dbReference type="Pfam" id="PF13181">
    <property type="entry name" value="TPR_8"/>
    <property type="match status" value="1"/>
</dbReference>
<dbReference type="PANTHER" id="PTHR44102">
    <property type="entry name" value="PROTEIN NPG1"/>
    <property type="match status" value="1"/>
</dbReference>
<dbReference type="InterPro" id="IPR011990">
    <property type="entry name" value="TPR-like_helical_dom_sf"/>
</dbReference>
<comment type="caution">
    <text evidence="3">The sequence shown here is derived from an EMBL/GenBank/DDBJ whole genome shotgun (WGS) entry which is preliminary data.</text>
</comment>
<reference evidence="3 4" key="1">
    <citation type="journal article" date="2013" name="BMC Genomics">
        <title>The miniature genome of a carnivorous plant Genlisea aurea contains a low number of genes and short non-coding sequences.</title>
        <authorList>
            <person name="Leushkin E.V."/>
            <person name="Sutormin R.A."/>
            <person name="Nabieva E.R."/>
            <person name="Penin A.A."/>
            <person name="Kondrashov A.S."/>
            <person name="Logacheva M.D."/>
        </authorList>
    </citation>
    <scope>NUCLEOTIDE SEQUENCE [LARGE SCALE GENOMIC DNA]</scope>
</reference>
<accession>S8C9M1</accession>
<keyword evidence="4" id="KW-1185">Reference proteome</keyword>
<dbReference type="PROSITE" id="PS50005">
    <property type="entry name" value="TPR"/>
    <property type="match status" value="1"/>
</dbReference>
<dbReference type="InterPro" id="IPR043376">
    <property type="entry name" value="NPG1-like"/>
</dbReference>
<feature type="repeat" description="TPR" evidence="1">
    <location>
        <begin position="601"/>
        <end position="634"/>
    </location>
</feature>
<dbReference type="SUPFAM" id="SSF48452">
    <property type="entry name" value="TPR-like"/>
    <property type="match status" value="2"/>
</dbReference>
<gene>
    <name evidence="3" type="ORF">M569_13738</name>
</gene>
<dbReference type="OrthoDB" id="29013at2759"/>
<evidence type="ECO:0000256" key="1">
    <source>
        <dbReference type="PROSITE-ProRule" id="PRU00339"/>
    </source>
</evidence>
<protein>
    <submittedName>
        <fullName evidence="3">Uncharacterized protein</fullName>
    </submittedName>
</protein>
<sequence length="714" mass="79190">MMKCICSGEHIIPADEVLIPSSESLATRDYSSAAGGDARFDSSNIEEAESSLRETGFLNYEEARALLGRLEYQKGNVEAALRVFEGIDIAAIIPGIKFTVLRRTDLPKHADNAAAMSMHAVTLLIEANFLKAKSLQALGRYSEAAQSCRVILDTFESAMPDGLPDSISRYGKLVETIGRAVELLPELYRLASSPLDSITAYRRALLYHWNLDPSARTRIEKSFAVFLLYGAHEATPPNLRSQLEDSFVPRNNVEEAVLLLLLVLEKISLRGAEWDPSILDHLGFALSIAGECRSLAMRIEELNPSAVEEKYCSLALCYLAEGDDVVALNLLRNLLSSRDDDDDHDDDFEFELLLASKICSGEYDLVEEGIGYVQKLLLSSTGEKKCLGRSSTVHYILGLCRSTQSRGASSETQRRILRQSEALEAFEAAERASGGKHAGALFSLSLENAERRNLDSALVYAKRVLKLEGGCSARSWILFARILSAQRRYLDAEGIVDAALEEAGKWDHGELLRTKARLQIAQNRLNEASETYTKLLALLQVRRKSCSRPHEKKHSTREKISTSRLEMETWHDLARVYSSLSQWNDAEICLKKSEAIDPHSASRLHSQGLVFEARGDDKEALKSFKKALDIDPNHVPSLISAAVVLRRIDGESSLPVLKSFLTDALRLDRTNHRAWYCLGLLYKSENGDGASSAAAECFEAAAFLEESEPVEPFR</sequence>
<evidence type="ECO:0000256" key="2">
    <source>
        <dbReference type="SAM" id="Coils"/>
    </source>
</evidence>
<dbReference type="EMBL" id="AUSU01007108">
    <property type="protein sequence ID" value="EPS61061.1"/>
    <property type="molecule type" value="Genomic_DNA"/>
</dbReference>
<dbReference type="AlphaFoldDB" id="S8C9M1"/>
<feature type="coiled-coil region" evidence="2">
    <location>
        <begin position="511"/>
        <end position="538"/>
    </location>
</feature>
<proteinExistence type="predicted"/>
<organism evidence="3 4">
    <name type="scientific">Genlisea aurea</name>
    <dbReference type="NCBI Taxonomy" id="192259"/>
    <lineage>
        <taxon>Eukaryota</taxon>
        <taxon>Viridiplantae</taxon>
        <taxon>Streptophyta</taxon>
        <taxon>Embryophyta</taxon>
        <taxon>Tracheophyta</taxon>
        <taxon>Spermatophyta</taxon>
        <taxon>Magnoliopsida</taxon>
        <taxon>eudicotyledons</taxon>
        <taxon>Gunneridae</taxon>
        <taxon>Pentapetalae</taxon>
        <taxon>asterids</taxon>
        <taxon>lamiids</taxon>
        <taxon>Lamiales</taxon>
        <taxon>Lentibulariaceae</taxon>
        <taxon>Genlisea</taxon>
    </lineage>
</organism>
<dbReference type="Proteomes" id="UP000015453">
    <property type="component" value="Unassembled WGS sequence"/>
</dbReference>
<dbReference type="SMART" id="SM00028">
    <property type="entry name" value="TPR"/>
    <property type="match status" value="8"/>
</dbReference>
<evidence type="ECO:0000313" key="4">
    <source>
        <dbReference type="Proteomes" id="UP000015453"/>
    </source>
</evidence>
<evidence type="ECO:0000313" key="3">
    <source>
        <dbReference type="EMBL" id="EPS61061.1"/>
    </source>
</evidence>
<name>S8C9M1_9LAMI</name>
<dbReference type="InterPro" id="IPR019734">
    <property type="entry name" value="TPR_rpt"/>
</dbReference>
<dbReference type="Gene3D" id="1.25.40.10">
    <property type="entry name" value="Tetratricopeptide repeat domain"/>
    <property type="match status" value="3"/>
</dbReference>
<dbReference type="PROSITE" id="PS50293">
    <property type="entry name" value="TPR_REGION"/>
    <property type="match status" value="1"/>
</dbReference>
<keyword evidence="1" id="KW-0802">TPR repeat</keyword>
<dbReference type="PANTHER" id="PTHR44102:SF1">
    <property type="entry name" value="OS10G0471400 PROTEIN"/>
    <property type="match status" value="1"/>
</dbReference>